<protein>
    <submittedName>
        <fullName evidence="1">Uncharacterized protein</fullName>
    </submittedName>
</protein>
<gene>
    <name evidence="1" type="ORF">HYS17_11985</name>
</gene>
<dbReference type="Proteomes" id="UP000595362">
    <property type="component" value="Chromosome"/>
</dbReference>
<dbReference type="EMBL" id="CP066681">
    <property type="protein sequence ID" value="QQG36187.1"/>
    <property type="molecule type" value="Genomic_DNA"/>
</dbReference>
<dbReference type="AlphaFoldDB" id="A0A7T5R268"/>
<sequence length="122" mass="13265">MVYRPDQPQNRPAHAPESYYICGQMPKGKRQKVGGLTTIFHEPAACEAATATLRAAIEVLLKQEGRKPKSVIMGDIPALVYVAVRKCDTALLEKIKALPEVKSVKPMGVMYPAQSHKPGGPV</sequence>
<name>A0A7T5R268_9BACT</name>
<accession>A0A7T5R268</accession>
<evidence type="ECO:0000313" key="1">
    <source>
        <dbReference type="EMBL" id="QQG36187.1"/>
    </source>
</evidence>
<proteinExistence type="predicted"/>
<evidence type="ECO:0000313" key="2">
    <source>
        <dbReference type="Proteomes" id="UP000595362"/>
    </source>
</evidence>
<organism evidence="1 2">
    <name type="scientific">Micavibrio aeruginosavorus</name>
    <dbReference type="NCBI Taxonomy" id="349221"/>
    <lineage>
        <taxon>Bacteria</taxon>
        <taxon>Pseudomonadati</taxon>
        <taxon>Bdellovibrionota</taxon>
        <taxon>Bdellovibrionia</taxon>
        <taxon>Bdellovibrionales</taxon>
        <taxon>Pseudobdellovibrionaceae</taxon>
        <taxon>Micavibrio</taxon>
    </lineage>
</organism>
<reference evidence="1 2" key="1">
    <citation type="submission" date="2020-07" db="EMBL/GenBank/DDBJ databases">
        <title>Huge and variable diversity of episymbiotic CPR bacteria and DPANN archaea in groundwater ecosystems.</title>
        <authorList>
            <person name="He C.Y."/>
            <person name="Keren R."/>
            <person name="Whittaker M."/>
            <person name="Farag I.F."/>
            <person name="Doudna J."/>
            <person name="Cate J.H.D."/>
            <person name="Banfield J.F."/>
        </authorList>
    </citation>
    <scope>NUCLEOTIDE SEQUENCE [LARGE SCALE GENOMIC DNA]</scope>
    <source>
        <strain evidence="1">NC_groundwater_70_Ag_B-0.1um_54_66</strain>
    </source>
</reference>